<dbReference type="Gene3D" id="3.30.70.3290">
    <property type="match status" value="1"/>
</dbReference>
<feature type="transmembrane region" description="Helical" evidence="5">
    <location>
        <begin position="97"/>
        <end position="116"/>
    </location>
</feature>
<evidence type="ECO:0000313" key="7">
    <source>
        <dbReference type="EMBL" id="GAA3702943.1"/>
    </source>
</evidence>
<accession>A0ABP7DGG9</accession>
<gene>
    <name evidence="7" type="ORF">GCM10022224_080930</name>
</gene>
<organism evidence="7 8">
    <name type="scientific">Nonomuraea antimicrobica</name>
    <dbReference type="NCBI Taxonomy" id="561173"/>
    <lineage>
        <taxon>Bacteria</taxon>
        <taxon>Bacillati</taxon>
        <taxon>Actinomycetota</taxon>
        <taxon>Actinomycetes</taxon>
        <taxon>Streptosporangiales</taxon>
        <taxon>Streptosporangiaceae</taxon>
        <taxon>Nonomuraea</taxon>
    </lineage>
</organism>
<feature type="transmembrane region" description="Helical" evidence="5">
    <location>
        <begin position="37"/>
        <end position="54"/>
    </location>
</feature>
<dbReference type="PROSITE" id="PS50850">
    <property type="entry name" value="MFS"/>
    <property type="match status" value="1"/>
</dbReference>
<feature type="transmembrane region" description="Helical" evidence="5">
    <location>
        <begin position="125"/>
        <end position="146"/>
    </location>
</feature>
<dbReference type="InterPro" id="IPR001227">
    <property type="entry name" value="Ac_transferase_dom_sf"/>
</dbReference>
<keyword evidence="4 5" id="KW-0472">Membrane</keyword>
<feature type="transmembrane region" description="Helical" evidence="5">
    <location>
        <begin position="423"/>
        <end position="445"/>
    </location>
</feature>
<proteinExistence type="predicted"/>
<feature type="transmembrane region" description="Helical" evidence="5">
    <location>
        <begin position="66"/>
        <end position="85"/>
    </location>
</feature>
<dbReference type="InterPro" id="IPR016036">
    <property type="entry name" value="Malonyl_transacylase_ACP-bd"/>
</dbReference>
<dbReference type="InterPro" id="IPR036259">
    <property type="entry name" value="MFS_trans_sf"/>
</dbReference>
<dbReference type="InterPro" id="IPR016035">
    <property type="entry name" value="Acyl_Trfase/lysoPLipase"/>
</dbReference>
<dbReference type="EMBL" id="BAAAZP010000170">
    <property type="protein sequence ID" value="GAA3702943.1"/>
    <property type="molecule type" value="Genomic_DNA"/>
</dbReference>
<feature type="transmembrane region" description="Helical" evidence="5">
    <location>
        <begin position="289"/>
        <end position="311"/>
    </location>
</feature>
<dbReference type="Proteomes" id="UP001500902">
    <property type="component" value="Unassembled WGS sequence"/>
</dbReference>
<dbReference type="SUPFAM" id="SSF103473">
    <property type="entry name" value="MFS general substrate transporter"/>
    <property type="match status" value="2"/>
</dbReference>
<sequence>MAAMLPVAFLGFFEVSVIYVIAPAIRHDLDASHTATQMIILAYTLPFALLVVTGGRLGDLWGIRRVFLAGVSGFAAASLLAAVAWDVPSLLAARGAQGMSAALMTPQVLAAIRYLVPAASRGKSFALYAVVACLAGACGPLVGGFLSQTALGWRIVFLINVPIALIAVVVGALCLPGPGERTVKPQIDLVGTLLAAATVLLLIYPLTTGMSWEWALLPFAAVPLALFVRHERRVERAGGQPLVSLGLFRVRVFTAGLIVSVLVAAIINAFFLLFVILLQDGLRLDGPSIGLTITPWAIGTALGAMLATPLVRSSGRKALAGGAVLMTLGTAAFVYVVPAAYTGGGSQVPLALALLATGVGTSLVTTPVLDLVMSAVPVTEAGSAAGMFTTFRQVGSAVGVAVAGAVFYVLLGDPAVAGREAYVEALAITVLLYVVLCLITLRLVFMLPRSAATAETAAETADVPAPPTPATPSARPVALLFPGQGAQSARMAAGLYGHVPVFTDTMDTAFSLLGRDGEQLRAEWLGERPSALFDDVTRAQPLLYAINCALGRTVIDWGVRPAALLGHSVGEMAAATLAGVFDFEEGLRLMRDRVDQIKDSPAGGMLAVAGSPGDLEPYLSGHVVVGAVNAPRQTLLAGPAEPLDEVRKRLVADGFTCRPTRALQAFHSPALAEQAAASVPAWHAARLRPPALPLYSAYRPGPLGEDDVLDPEFWAAQPAQPVLFMTALDRLLDDGDFLLVEAGPGQGLCALARRHPAVLARRSAVTGLLPARSGDDAKDREAVAAAFDRIHAEGHPLDPAFLVNLEGGSCRTQQSPTG</sequence>
<keyword evidence="3 5" id="KW-1133">Transmembrane helix</keyword>
<evidence type="ECO:0000256" key="4">
    <source>
        <dbReference type="ARBA" id="ARBA00023136"/>
    </source>
</evidence>
<evidence type="ECO:0000313" key="8">
    <source>
        <dbReference type="Proteomes" id="UP001500902"/>
    </source>
</evidence>
<feature type="transmembrane region" description="Helical" evidence="5">
    <location>
        <begin position="212"/>
        <end position="229"/>
    </location>
</feature>
<comment type="caution">
    <text evidence="7">The sequence shown here is derived from an EMBL/GenBank/DDBJ whole genome shotgun (WGS) entry which is preliminary data.</text>
</comment>
<dbReference type="Gene3D" id="1.20.1250.20">
    <property type="entry name" value="MFS general substrate transporter like domains"/>
    <property type="match status" value="1"/>
</dbReference>
<dbReference type="Gene3D" id="3.40.366.10">
    <property type="entry name" value="Malonyl-Coenzyme A Acyl Carrier Protein, domain 2"/>
    <property type="match status" value="1"/>
</dbReference>
<name>A0ABP7DGG9_9ACTN</name>
<dbReference type="Pfam" id="PF07690">
    <property type="entry name" value="MFS_1"/>
    <property type="match status" value="1"/>
</dbReference>
<feature type="domain" description="Major facilitator superfamily (MFS) profile" evidence="6">
    <location>
        <begin position="1"/>
        <end position="452"/>
    </location>
</feature>
<evidence type="ECO:0000256" key="1">
    <source>
        <dbReference type="ARBA" id="ARBA00004651"/>
    </source>
</evidence>
<feature type="transmembrane region" description="Helical" evidence="5">
    <location>
        <begin position="152"/>
        <end position="175"/>
    </location>
</feature>
<keyword evidence="8" id="KW-1185">Reference proteome</keyword>
<dbReference type="CDD" id="cd17321">
    <property type="entry name" value="MFS_MMR_MDR_like"/>
    <property type="match status" value="1"/>
</dbReference>
<dbReference type="SMART" id="SM00827">
    <property type="entry name" value="PKS_AT"/>
    <property type="match status" value="1"/>
</dbReference>
<evidence type="ECO:0000256" key="2">
    <source>
        <dbReference type="ARBA" id="ARBA00022692"/>
    </source>
</evidence>
<dbReference type="Pfam" id="PF00698">
    <property type="entry name" value="Acyl_transf_1"/>
    <property type="match status" value="1"/>
</dbReference>
<feature type="transmembrane region" description="Helical" evidence="5">
    <location>
        <begin position="187"/>
        <end position="206"/>
    </location>
</feature>
<dbReference type="SUPFAM" id="SSF55048">
    <property type="entry name" value="Probable ACP-binding domain of malonyl-CoA ACP transacylase"/>
    <property type="match status" value="1"/>
</dbReference>
<evidence type="ECO:0000256" key="5">
    <source>
        <dbReference type="SAM" id="Phobius"/>
    </source>
</evidence>
<dbReference type="InterPro" id="IPR011701">
    <property type="entry name" value="MFS"/>
</dbReference>
<dbReference type="PANTHER" id="PTHR42718:SF39">
    <property type="entry name" value="ACTINORHODIN TRANSPORTER-RELATED"/>
    <property type="match status" value="1"/>
</dbReference>
<feature type="transmembrane region" description="Helical" evidence="5">
    <location>
        <begin position="350"/>
        <end position="373"/>
    </location>
</feature>
<dbReference type="PANTHER" id="PTHR42718">
    <property type="entry name" value="MAJOR FACILITATOR SUPERFAMILY MULTIDRUG TRANSPORTER MFSC"/>
    <property type="match status" value="1"/>
</dbReference>
<feature type="transmembrane region" description="Helical" evidence="5">
    <location>
        <begin position="318"/>
        <end position="338"/>
    </location>
</feature>
<feature type="transmembrane region" description="Helical" evidence="5">
    <location>
        <begin position="7"/>
        <end position="25"/>
    </location>
</feature>
<feature type="transmembrane region" description="Helical" evidence="5">
    <location>
        <begin position="394"/>
        <end position="411"/>
    </location>
</feature>
<protein>
    <recommendedName>
        <fullName evidence="6">Major facilitator superfamily (MFS) profile domain-containing protein</fullName>
    </recommendedName>
</protein>
<evidence type="ECO:0000259" key="6">
    <source>
        <dbReference type="PROSITE" id="PS50850"/>
    </source>
</evidence>
<dbReference type="SUPFAM" id="SSF52151">
    <property type="entry name" value="FabD/lysophospholipase-like"/>
    <property type="match status" value="1"/>
</dbReference>
<reference evidence="8" key="1">
    <citation type="journal article" date="2019" name="Int. J. Syst. Evol. Microbiol.">
        <title>The Global Catalogue of Microorganisms (GCM) 10K type strain sequencing project: providing services to taxonomists for standard genome sequencing and annotation.</title>
        <authorList>
            <consortium name="The Broad Institute Genomics Platform"/>
            <consortium name="The Broad Institute Genome Sequencing Center for Infectious Disease"/>
            <person name="Wu L."/>
            <person name="Ma J."/>
        </authorList>
    </citation>
    <scope>NUCLEOTIDE SEQUENCE [LARGE SCALE GENOMIC DNA]</scope>
    <source>
        <strain evidence="8">JCM 16904</strain>
    </source>
</reference>
<comment type="subcellular location">
    <subcellularLocation>
        <location evidence="1">Cell membrane</location>
        <topology evidence="1">Multi-pass membrane protein</topology>
    </subcellularLocation>
</comment>
<evidence type="ECO:0000256" key="3">
    <source>
        <dbReference type="ARBA" id="ARBA00022989"/>
    </source>
</evidence>
<keyword evidence="2 5" id="KW-0812">Transmembrane</keyword>
<dbReference type="InterPro" id="IPR020846">
    <property type="entry name" value="MFS_dom"/>
</dbReference>
<feature type="transmembrane region" description="Helical" evidence="5">
    <location>
        <begin position="250"/>
        <end position="277"/>
    </location>
</feature>
<dbReference type="InterPro" id="IPR014043">
    <property type="entry name" value="Acyl_transferase_dom"/>
</dbReference>
<dbReference type="Gene3D" id="3.30.70.250">
    <property type="entry name" value="Malonyl-CoA ACP transacylase, ACP-binding"/>
    <property type="match status" value="1"/>
</dbReference>